<evidence type="ECO:0000313" key="2">
    <source>
        <dbReference type="RefSeq" id="XP_016514552.1"/>
    </source>
</evidence>
<dbReference type="AlphaFoldDB" id="A0A1S4DMB5"/>
<dbReference type="PANTHER" id="PTHR33240">
    <property type="entry name" value="OS08G0508500 PROTEIN"/>
    <property type="match status" value="1"/>
</dbReference>
<sequence length="129" mass="14300">MEPRKTSKVTVIHGKQVSRVLKGVVFDDEDVDALIIPRNDALVKSLLFHDTNVKHNLIDQGSLVNIILLRVVDEMQANDRIILKAQSLSGFNNSNVATKGQIILATFAEGVIKDTKFQMVDADIAYNLI</sequence>
<proteinExistence type="predicted"/>
<dbReference type="Proteomes" id="UP000790787">
    <property type="component" value="Chromosome 8"/>
</dbReference>
<evidence type="ECO:0000313" key="1">
    <source>
        <dbReference type="Proteomes" id="UP000790787"/>
    </source>
</evidence>
<dbReference type="RefSeq" id="XP_016514552.1">
    <property type="nucleotide sequence ID" value="XM_016659066.1"/>
</dbReference>
<organism evidence="1 2">
    <name type="scientific">Nicotiana tabacum</name>
    <name type="common">Common tobacco</name>
    <dbReference type="NCBI Taxonomy" id="4097"/>
    <lineage>
        <taxon>Eukaryota</taxon>
        <taxon>Viridiplantae</taxon>
        <taxon>Streptophyta</taxon>
        <taxon>Embryophyta</taxon>
        <taxon>Tracheophyta</taxon>
        <taxon>Spermatophyta</taxon>
        <taxon>Magnoliopsida</taxon>
        <taxon>eudicotyledons</taxon>
        <taxon>Gunneridae</taxon>
        <taxon>Pentapetalae</taxon>
        <taxon>asterids</taxon>
        <taxon>lamiids</taxon>
        <taxon>Solanales</taxon>
        <taxon>Solanaceae</taxon>
        <taxon>Nicotianoideae</taxon>
        <taxon>Nicotianeae</taxon>
        <taxon>Nicotiana</taxon>
    </lineage>
</organism>
<dbReference type="OrthoDB" id="2919534at2759"/>
<reference evidence="1" key="1">
    <citation type="journal article" date="2014" name="Nat. Commun.">
        <title>The tobacco genome sequence and its comparison with those of tomato and potato.</title>
        <authorList>
            <person name="Sierro N."/>
            <person name="Battey J.N."/>
            <person name="Ouadi S."/>
            <person name="Bakaher N."/>
            <person name="Bovet L."/>
            <person name="Willig A."/>
            <person name="Goepfert S."/>
            <person name="Peitsch M.C."/>
            <person name="Ivanov N.V."/>
        </authorList>
    </citation>
    <scope>NUCLEOTIDE SEQUENCE [LARGE SCALE GENOMIC DNA]</scope>
</reference>
<dbReference type="PANTHER" id="PTHR33240:SF8">
    <property type="entry name" value="OS03G0439900 PROTEIN"/>
    <property type="match status" value="1"/>
</dbReference>
<reference evidence="2" key="2">
    <citation type="submission" date="2025-08" db="UniProtKB">
        <authorList>
            <consortium name="RefSeq"/>
        </authorList>
    </citation>
    <scope>IDENTIFICATION</scope>
    <source>
        <tissue evidence="2">Leaf</tissue>
    </source>
</reference>
<keyword evidence="1" id="KW-1185">Reference proteome</keyword>
<protein>
    <submittedName>
        <fullName evidence="2">Uncharacterized protein LOC107831308</fullName>
    </submittedName>
</protein>
<dbReference type="GeneID" id="107831308"/>
<accession>A0A1S4DMB5</accession>
<name>A0A1S4DMB5_TOBAC</name>
<gene>
    <name evidence="2" type="primary">LOC107831308</name>
</gene>
<dbReference type="PaxDb" id="4097-A0A1S4DMB5"/>
<dbReference type="KEGG" id="nta:107831308"/>